<reference evidence="1" key="2">
    <citation type="journal article" date="2021" name="Sci. Rep.">
        <title>The distribution of antibiotic resistance genes in chicken gut microbiota commensals.</title>
        <authorList>
            <person name="Juricova H."/>
            <person name="Matiasovicova J."/>
            <person name="Kubasova T."/>
            <person name="Cejkova D."/>
            <person name="Rychlik I."/>
        </authorList>
    </citation>
    <scope>NUCLEOTIDE SEQUENCE</scope>
    <source>
        <strain evidence="1">An824</strain>
    </source>
</reference>
<dbReference type="EMBL" id="JACJJG010000020">
    <property type="protein sequence ID" value="MBM6673373.1"/>
    <property type="molecule type" value="Genomic_DNA"/>
</dbReference>
<evidence type="ECO:0000313" key="2">
    <source>
        <dbReference type="Proteomes" id="UP000706891"/>
    </source>
</evidence>
<dbReference type="InterPro" id="IPR024363">
    <property type="entry name" value="DUF3853"/>
</dbReference>
<keyword evidence="2" id="KW-1185">Reference proteome</keyword>
<proteinExistence type="predicted"/>
<dbReference type="SUPFAM" id="SSF46955">
    <property type="entry name" value="Putative DNA-binding domain"/>
    <property type="match status" value="1"/>
</dbReference>
<accession>A0A938WSF9</accession>
<gene>
    <name evidence="1" type="ORF">H6A34_05740</name>
</gene>
<name>A0A938WSF9_9BACT</name>
<organism evidence="1 2">
    <name type="scientific">Marseilla massiliensis</name>
    <dbReference type="NCBI Taxonomy" id="1841864"/>
    <lineage>
        <taxon>Bacteria</taxon>
        <taxon>Pseudomonadati</taxon>
        <taxon>Bacteroidota</taxon>
        <taxon>Bacteroidia</taxon>
        <taxon>Bacteroidales</taxon>
        <taxon>Prevotellaceae</taxon>
        <taxon>Marseilla</taxon>
    </lineage>
</organism>
<evidence type="ECO:0000313" key="1">
    <source>
        <dbReference type="EMBL" id="MBM6673373.1"/>
    </source>
</evidence>
<reference evidence="1" key="1">
    <citation type="submission" date="2020-08" db="EMBL/GenBank/DDBJ databases">
        <authorList>
            <person name="Cejkova D."/>
            <person name="Kubasova T."/>
            <person name="Jahodarova E."/>
            <person name="Rychlik I."/>
        </authorList>
    </citation>
    <scope>NUCLEOTIDE SEQUENCE</scope>
    <source>
        <strain evidence="1">An824</strain>
    </source>
</reference>
<dbReference type="Pfam" id="PF12964">
    <property type="entry name" value="DUF3853"/>
    <property type="match status" value="1"/>
</dbReference>
<dbReference type="Proteomes" id="UP000706891">
    <property type="component" value="Unassembled WGS sequence"/>
</dbReference>
<dbReference type="RefSeq" id="WP_205104057.1">
    <property type="nucleotide sequence ID" value="NZ_JACJJG010000020.1"/>
</dbReference>
<dbReference type="AlphaFoldDB" id="A0A938WSF9"/>
<dbReference type="InterPro" id="IPR009061">
    <property type="entry name" value="DNA-bd_dom_put_sf"/>
</dbReference>
<sequence>MKKNYQDLEQLSDKVVVLSGSDLSEILQSQSRPDELAGVSDKQVSREYPGIPQFVTGLKSLASTLNVSVSTIGRWKRKGLLDRATFQDGKTVIFNVHEVLDILRVSNHSNFKSYDRRKN</sequence>
<comment type="caution">
    <text evidence="1">The sequence shown here is derived from an EMBL/GenBank/DDBJ whole genome shotgun (WGS) entry which is preliminary data.</text>
</comment>
<protein>
    <submittedName>
        <fullName evidence="1">DUF3853 family protein</fullName>
    </submittedName>
</protein>